<evidence type="ECO:0000313" key="13">
    <source>
        <dbReference type="EMBL" id="KAH7248190.1"/>
    </source>
</evidence>
<organism evidence="13 14">
    <name type="scientific">Fusarium solani</name>
    <name type="common">Filamentous fungus</name>
    <dbReference type="NCBI Taxonomy" id="169388"/>
    <lineage>
        <taxon>Eukaryota</taxon>
        <taxon>Fungi</taxon>
        <taxon>Dikarya</taxon>
        <taxon>Ascomycota</taxon>
        <taxon>Pezizomycotina</taxon>
        <taxon>Sordariomycetes</taxon>
        <taxon>Hypocreomycetidae</taxon>
        <taxon>Hypocreales</taxon>
        <taxon>Nectriaceae</taxon>
        <taxon>Fusarium</taxon>
        <taxon>Fusarium solani species complex</taxon>
    </lineage>
</organism>
<dbReference type="GO" id="GO:0002376">
    <property type="term" value="P:immune system process"/>
    <property type="evidence" value="ECO:0007669"/>
    <property type="project" value="UniProtKB-KW"/>
</dbReference>
<dbReference type="InterPro" id="IPR047187">
    <property type="entry name" value="SF1_C_Upf1"/>
</dbReference>
<keyword evidence="7 9" id="KW-0862">Zinc</keyword>
<evidence type="ECO:0008006" key="15">
    <source>
        <dbReference type="Google" id="ProtNLM"/>
    </source>
</evidence>
<feature type="region of interest" description="Disordered" evidence="10">
    <location>
        <begin position="43"/>
        <end position="62"/>
    </location>
</feature>
<dbReference type="InterPro" id="IPR041679">
    <property type="entry name" value="DNA2/NAM7-like_C"/>
</dbReference>
<keyword evidence="2" id="KW-0963">Cytoplasm</keyword>
<keyword evidence="5 9" id="KW-0863">Zinc-finger</keyword>
<evidence type="ECO:0000313" key="14">
    <source>
        <dbReference type="Proteomes" id="UP000736672"/>
    </source>
</evidence>
<evidence type="ECO:0000256" key="5">
    <source>
        <dbReference type="ARBA" id="ARBA00022771"/>
    </source>
</evidence>
<keyword evidence="6" id="KW-0378">Hydrolase</keyword>
<dbReference type="PROSITE" id="PS50103">
    <property type="entry name" value="ZF_C3H1"/>
    <property type="match status" value="1"/>
</dbReference>
<evidence type="ECO:0000256" key="9">
    <source>
        <dbReference type="PROSITE-ProRule" id="PRU00723"/>
    </source>
</evidence>
<keyword evidence="8" id="KW-0391">Immunity</keyword>
<dbReference type="PANTHER" id="PTHR10887:SF445">
    <property type="entry name" value="NFX1-TYPE ZINC FINGER-CONTAINING PROTEIN 1"/>
    <property type="match status" value="1"/>
</dbReference>
<dbReference type="SUPFAM" id="SSF90229">
    <property type="entry name" value="CCCH zinc finger"/>
    <property type="match status" value="1"/>
</dbReference>
<dbReference type="PANTHER" id="PTHR10887">
    <property type="entry name" value="DNA2/NAM7 HELICASE FAMILY"/>
    <property type="match status" value="1"/>
</dbReference>
<dbReference type="CDD" id="cd06008">
    <property type="entry name" value="NF-X1-zinc-finger"/>
    <property type="match status" value="1"/>
</dbReference>
<dbReference type="InterPro" id="IPR046439">
    <property type="entry name" value="ZF_RZ_dom"/>
</dbReference>
<evidence type="ECO:0000256" key="10">
    <source>
        <dbReference type="SAM" id="MobiDB-lite"/>
    </source>
</evidence>
<evidence type="ECO:0000256" key="8">
    <source>
        <dbReference type="ARBA" id="ARBA00022859"/>
    </source>
</evidence>
<sequence>MAETWRVGRRGPVSNDSSKPCFTFRRQGSCKFGHRCRFSHDSIGQQRVSGPQPSNNGSIPARDGKLRQWKRLLEIGERGSQSLELTTSAVGRFFQLGLELMDGDVGAAQEAIKLLATESGLAFIKAMADRHIPAADDQASRITLWGTEVKPLFALITHPCVVDSAVLEQQVALVFNFILGVGGSRMTRVFTYITWLVKPCSTSSQNEPSQIATVELSLAVLSKVFDCNTNNLIHPEFAKLVSQFAKVVESTSNPGGEFSRLQASKYLDYMQQRLGVGEKTPDLQSGPHLPITRETFVLRRDLPGRLSADGPRHSNDHADINKIKIMPTYDEIMSPRGEYLPTNNPSEWHTQGIRGRLDREFRLVREDTVGQLRDAVREMLEFARNSGENKSRGSNNSLRTYTYEYPTTIDVNLHRIGGLEIVVRCFQPPAVRKMIAKKRKDWWMQSKRLQAGALVCLFDVTGSMLFCVVSDTTMRCQDDKEARRINDDEEDGIPKTQKPLTLSDDETSLFVNLKLVDAGRTEITQAMRWYRNVGASPRRYLVEFPGVLLDSFKHTLSALQQMHEKPSIPFKALLASSESSLSEIEIEPPQYARQAGFTFDLSCLTNDNAPFTMDPRRPPTPGMLTSQSTLDPTQSAALLNTLSRELSLIQGPPGTGKSYTGEKIVKVLLNSRKQAKLGPILCVCYTNHALDQLLEHLLDDGTKSIIRIGSRSKSERLQGLNLRTVVKEMLRTKSEKSGLWEAEQKIREYVREGKDLLEELSSCESWIAVKTLLASEYRSQHAELFGEEQDGWQRVIRQPEMVIDRWLQGGRDIVRPPLPLENLKFAQLQNMTNDERRLLHRYWLKTIRDSIITNLTKLNENYNKAVKHRDQIRGDVDLRCLHMADVVGVTTTGLARNLDLLRKLRCKVMLCEEAGEVLEAHILTALLPSVEHAILIGDHLQLRPQIQNYDLQSTNPRGRQYSLDMSLFERLVQPPHETDLRVPYSVLETQRRMHPSIAELVRSTLYPSLKDAERVNNYPEVVGMRRRLFWFHHNQLENAGEDSDSLSTSRSNSFEVEMTAALVSHLSQQETYIPGDIAVITPYLGQLQLLRRRMESMLEICVNERDLDELEALQADGSDTAPSAPVVSKTSLLKRVRLATVDNFQGEEAKVIVISLVRSNPQSNCGFLRTSNRINVLLSRAQHGMYIIGNADTYKDIPMWADVTRMLAARDNLGTKLELQCGRHPKTPILVSQPDHFMQFSPESGCNLPCDKRLLCGHSCTGRCHSDNLHLAVKCLADCPRLKKGCNHACPLRCGDRCHEKCQVVLRDTNLFLPCGHHLSSPRCWEAQHPASVRCMKEVTRNVPGCDHSVRAQCHEDVTAANYLCTAMCGSHRICGHTCNSLCFRCNTREEGKVTKQNHGICKQQCGRNSSTCRHSCAQSCHGDAPCNPCKERCEVRCSHSRCSKACHEPCVPCAQATCKSSCAHSKCTAPCAAPCDWVPCSLRCEKTLDCGHQCPSLCGETCPEPTYCQQCAPNEIKSVCVDFLEMREYQEVDLNEEPCVFPDCGHFLTVSSMDGQMEMAMHYELDENGLPTGILGSSKPFSMDNKGVKVCAICRGPLRNISRYGRIVRRAMLDEATKKFISWSNAEYLSLAAGLLAEQEKLSSMGPTALRAGNAEATGNLTLPSSRQRQLEKLKGYVATRRYDAIIKFRNRVQSYAKKVRKDEQPFQRVAELVRHTNLQHGTGSEFRYDQAVIQVKGSLLASTLLLKCDVLILSDFLGLLLHQRSELTKPNVKLNLSGFLLDCESLIQLAHSTVYPREEAQGHIFRAQLYAFSRSIASSTPPRALATQAPTGLPLSTTAKEPDALDELRELGLGHVKQARKLLDDNPSIDALKGDIDTVEETLNGGVYRPVTAEELREVYMASTGELSGTGHWYTCQNGHPFTINNCGMAMEEATCPECGARIGGRNHVSVEGVRHATEIEDIAREMSRVRL</sequence>
<dbReference type="EMBL" id="JAGTJS010000014">
    <property type="protein sequence ID" value="KAH7248190.1"/>
    <property type="molecule type" value="Genomic_DNA"/>
</dbReference>
<dbReference type="Pfam" id="PF13086">
    <property type="entry name" value="AAA_11"/>
    <property type="match status" value="1"/>
</dbReference>
<dbReference type="InterPro" id="IPR036855">
    <property type="entry name" value="Znf_CCCH_sf"/>
</dbReference>
<dbReference type="GO" id="GO:0008270">
    <property type="term" value="F:zinc ion binding"/>
    <property type="evidence" value="ECO:0007669"/>
    <property type="project" value="UniProtKB-KW"/>
</dbReference>
<dbReference type="InterPro" id="IPR000571">
    <property type="entry name" value="Znf_CCCH"/>
</dbReference>
<feature type="domain" description="C3H1-type" evidence="11">
    <location>
        <begin position="15"/>
        <end position="43"/>
    </location>
</feature>
<dbReference type="GO" id="GO:0004386">
    <property type="term" value="F:helicase activity"/>
    <property type="evidence" value="ECO:0007669"/>
    <property type="project" value="InterPro"/>
</dbReference>
<dbReference type="GO" id="GO:0031048">
    <property type="term" value="P:regulatory ncRNA-mediated heterochromatin formation"/>
    <property type="evidence" value="ECO:0007669"/>
    <property type="project" value="TreeGrafter"/>
</dbReference>
<keyword evidence="6" id="KW-0347">Helicase</keyword>
<feature type="compositionally biased region" description="Polar residues" evidence="10">
    <location>
        <begin position="43"/>
        <end position="58"/>
    </location>
</feature>
<feature type="zinc finger region" description="C3H1-type" evidence="9">
    <location>
        <begin position="15"/>
        <end position="43"/>
    </location>
</feature>
<evidence type="ECO:0000256" key="1">
    <source>
        <dbReference type="ARBA" id="ARBA00004496"/>
    </source>
</evidence>
<dbReference type="FunFam" id="3.40.50.300:FF:001660">
    <property type="entry name" value="NF-X1 finger and helicase protein, putative"/>
    <property type="match status" value="1"/>
</dbReference>
<dbReference type="InterPro" id="IPR041677">
    <property type="entry name" value="DNA2/NAM7_AAA_11"/>
</dbReference>
<dbReference type="CDD" id="cd17936">
    <property type="entry name" value="EEXXEc_NFX1"/>
    <property type="match status" value="1"/>
</dbReference>
<evidence type="ECO:0000256" key="6">
    <source>
        <dbReference type="ARBA" id="ARBA00022806"/>
    </source>
</evidence>
<keyword evidence="6" id="KW-0067">ATP-binding</keyword>
<keyword evidence="3 9" id="KW-0479">Metal-binding</keyword>
<keyword evidence="6" id="KW-0547">Nucleotide-binding</keyword>
<accession>A0A9P9K8Q6</accession>
<evidence type="ECO:0000256" key="4">
    <source>
        <dbReference type="ARBA" id="ARBA00022737"/>
    </source>
</evidence>
<dbReference type="InterPro" id="IPR000967">
    <property type="entry name" value="Znf_NFX1"/>
</dbReference>
<dbReference type="Pfam" id="PF13087">
    <property type="entry name" value="AAA_12"/>
    <property type="match status" value="1"/>
</dbReference>
<gene>
    <name evidence="13" type="ORF">B0J15DRAFT_426851</name>
</gene>
<reference evidence="13" key="1">
    <citation type="journal article" date="2021" name="Nat. Commun.">
        <title>Genetic determinants of endophytism in the Arabidopsis root mycobiome.</title>
        <authorList>
            <person name="Mesny F."/>
            <person name="Miyauchi S."/>
            <person name="Thiergart T."/>
            <person name="Pickel B."/>
            <person name="Atanasova L."/>
            <person name="Karlsson M."/>
            <person name="Huettel B."/>
            <person name="Barry K.W."/>
            <person name="Haridas S."/>
            <person name="Chen C."/>
            <person name="Bauer D."/>
            <person name="Andreopoulos W."/>
            <person name="Pangilinan J."/>
            <person name="LaButti K."/>
            <person name="Riley R."/>
            <person name="Lipzen A."/>
            <person name="Clum A."/>
            <person name="Drula E."/>
            <person name="Henrissat B."/>
            <person name="Kohler A."/>
            <person name="Grigoriev I.V."/>
            <person name="Martin F.M."/>
            <person name="Hacquard S."/>
        </authorList>
    </citation>
    <scope>NUCLEOTIDE SEQUENCE</scope>
    <source>
        <strain evidence="13">FSSC 5 MPI-SDFR-AT-0091</strain>
    </source>
</reference>
<evidence type="ECO:0000259" key="11">
    <source>
        <dbReference type="PROSITE" id="PS50103"/>
    </source>
</evidence>
<evidence type="ECO:0000259" key="12">
    <source>
        <dbReference type="PROSITE" id="PS51981"/>
    </source>
</evidence>
<dbReference type="GO" id="GO:0031380">
    <property type="term" value="C:nuclear RNA-directed RNA polymerase complex"/>
    <property type="evidence" value="ECO:0007669"/>
    <property type="project" value="TreeGrafter"/>
</dbReference>
<dbReference type="OrthoDB" id="2423195at2759"/>
<keyword evidence="4" id="KW-0677">Repeat</keyword>
<dbReference type="Gene3D" id="3.40.50.300">
    <property type="entry name" value="P-loop containing nucleotide triphosphate hydrolases"/>
    <property type="match status" value="2"/>
</dbReference>
<proteinExistence type="predicted"/>
<name>A0A9P9K8Q6_FUSSL</name>
<protein>
    <recommendedName>
        <fullName evidence="15">NFX1-type zinc finger-containing protein 1</fullName>
    </recommendedName>
</protein>
<dbReference type="SMART" id="SM00438">
    <property type="entry name" value="ZnF_NFX"/>
    <property type="match status" value="5"/>
</dbReference>
<dbReference type="InterPro" id="IPR027417">
    <property type="entry name" value="P-loop_NTPase"/>
</dbReference>
<feature type="domain" description="RZ-type" evidence="12">
    <location>
        <begin position="1893"/>
        <end position="1968"/>
    </location>
</feature>
<dbReference type="CDD" id="cd18808">
    <property type="entry name" value="SF1_C_Upf1"/>
    <property type="match status" value="1"/>
</dbReference>
<dbReference type="PROSITE" id="PS51981">
    <property type="entry name" value="ZF_RZ"/>
    <property type="match status" value="1"/>
</dbReference>
<dbReference type="SUPFAM" id="SSF52540">
    <property type="entry name" value="P-loop containing nucleoside triphosphate hydrolases"/>
    <property type="match status" value="1"/>
</dbReference>
<keyword evidence="14" id="KW-1185">Reference proteome</keyword>
<comment type="caution">
    <text evidence="13">The sequence shown here is derived from an EMBL/GenBank/DDBJ whole genome shotgun (WGS) entry which is preliminary data.</text>
</comment>
<comment type="subcellular location">
    <subcellularLocation>
        <location evidence="1">Cytoplasm</location>
    </subcellularLocation>
</comment>
<dbReference type="SMART" id="SM00356">
    <property type="entry name" value="ZnF_C3H1"/>
    <property type="match status" value="1"/>
</dbReference>
<evidence type="ECO:0000256" key="2">
    <source>
        <dbReference type="ARBA" id="ARBA00022490"/>
    </source>
</evidence>
<dbReference type="Pfam" id="PF20173">
    <property type="entry name" value="ZnF_RZ-type"/>
    <property type="match status" value="1"/>
</dbReference>
<dbReference type="GO" id="GO:0005737">
    <property type="term" value="C:cytoplasm"/>
    <property type="evidence" value="ECO:0007669"/>
    <property type="project" value="UniProtKB-SubCell"/>
</dbReference>
<dbReference type="Proteomes" id="UP000736672">
    <property type="component" value="Unassembled WGS sequence"/>
</dbReference>
<evidence type="ECO:0000256" key="7">
    <source>
        <dbReference type="ARBA" id="ARBA00022833"/>
    </source>
</evidence>
<evidence type="ECO:0000256" key="3">
    <source>
        <dbReference type="ARBA" id="ARBA00022723"/>
    </source>
</evidence>
<dbReference type="InterPro" id="IPR045055">
    <property type="entry name" value="DNA2/NAM7-like"/>
</dbReference>